<protein>
    <submittedName>
        <fullName evidence="1">Uncharacterized protein</fullName>
    </submittedName>
</protein>
<sequence length="172" mass="20220">VQAKLKIMSLLKSLFGSKNNQPQKKEISDFFKINLKEIPDETFEIVGEEENVSGTEVKTYEKQLDYKECGLFDIVEVRVIGDNNKNVSFRNYDPDNINMTEMKNLINSIFQMYGPDDNKKGKFNQKDITDYKDPDFNMLFGRRWNDYPKFKQPIAIQRDEENVEIAIWNANQ</sequence>
<dbReference type="EMBL" id="JAVRHQ010000064">
    <property type="protein sequence ID" value="MDT0644987.1"/>
    <property type="molecule type" value="Genomic_DNA"/>
</dbReference>
<proteinExistence type="predicted"/>
<dbReference type="RefSeq" id="WP_311536602.1">
    <property type="nucleotide sequence ID" value="NZ_JAVRHQ010000064.1"/>
</dbReference>
<gene>
    <name evidence="1" type="ORF">RM553_19295</name>
</gene>
<reference evidence="1 2" key="1">
    <citation type="submission" date="2023-09" db="EMBL/GenBank/DDBJ databases">
        <authorList>
            <person name="Rey-Velasco X."/>
        </authorList>
    </citation>
    <scope>NUCLEOTIDE SEQUENCE [LARGE SCALE GENOMIC DNA]</scope>
    <source>
        <strain evidence="1 2">F363</strain>
    </source>
</reference>
<organism evidence="1 2">
    <name type="scientific">Autumnicola tepida</name>
    <dbReference type="NCBI Taxonomy" id="3075595"/>
    <lineage>
        <taxon>Bacteria</taxon>
        <taxon>Pseudomonadati</taxon>
        <taxon>Bacteroidota</taxon>
        <taxon>Flavobacteriia</taxon>
        <taxon>Flavobacteriales</taxon>
        <taxon>Flavobacteriaceae</taxon>
        <taxon>Autumnicola</taxon>
    </lineage>
</organism>
<dbReference type="Proteomes" id="UP001262889">
    <property type="component" value="Unassembled WGS sequence"/>
</dbReference>
<feature type="non-terminal residue" evidence="1">
    <location>
        <position position="1"/>
    </location>
</feature>
<accession>A0ABU3CF52</accession>
<keyword evidence="2" id="KW-1185">Reference proteome</keyword>
<evidence type="ECO:0000313" key="2">
    <source>
        <dbReference type="Proteomes" id="UP001262889"/>
    </source>
</evidence>
<name>A0ABU3CF52_9FLAO</name>
<evidence type="ECO:0000313" key="1">
    <source>
        <dbReference type="EMBL" id="MDT0644987.1"/>
    </source>
</evidence>
<comment type="caution">
    <text evidence="1">The sequence shown here is derived from an EMBL/GenBank/DDBJ whole genome shotgun (WGS) entry which is preliminary data.</text>
</comment>